<keyword evidence="7" id="KW-0770">Synapse</keyword>
<dbReference type="Pfam" id="PF22572">
    <property type="entry name" value="GPR158_179_EC"/>
    <property type="match status" value="1"/>
</dbReference>
<evidence type="ECO:0000256" key="7">
    <source>
        <dbReference type="ARBA" id="ARBA00023018"/>
    </source>
</evidence>
<dbReference type="PANTHER" id="PTHR32546:SF29">
    <property type="entry name" value="G-PROTEIN COUPLED RECEPTORS FAMILY 3 PROFILE DOMAIN-CONTAINING PROTEIN"/>
    <property type="match status" value="1"/>
</dbReference>
<dbReference type="GO" id="GO:0045211">
    <property type="term" value="C:postsynaptic membrane"/>
    <property type="evidence" value="ECO:0007669"/>
    <property type="project" value="UniProtKB-SubCell"/>
</dbReference>
<accession>A0ABD3WHT8</accession>
<feature type="transmembrane region" description="Helical" evidence="18">
    <location>
        <begin position="534"/>
        <end position="556"/>
    </location>
</feature>
<dbReference type="PROSITE" id="PS50259">
    <property type="entry name" value="G_PROTEIN_RECEP_F3_4"/>
    <property type="match status" value="1"/>
</dbReference>
<evidence type="ECO:0000259" key="19">
    <source>
        <dbReference type="PROSITE" id="PS50259"/>
    </source>
</evidence>
<dbReference type="InterPro" id="IPR017978">
    <property type="entry name" value="GPCR_3_C"/>
</dbReference>
<dbReference type="Pfam" id="PF22673">
    <property type="entry name" value="MCP-like_PDC_1"/>
    <property type="match status" value="1"/>
</dbReference>
<dbReference type="GO" id="GO:0043005">
    <property type="term" value="C:neuron projection"/>
    <property type="evidence" value="ECO:0007669"/>
    <property type="project" value="UniProtKB-SubCell"/>
</dbReference>
<feature type="transmembrane region" description="Helical" evidence="18">
    <location>
        <begin position="437"/>
        <end position="458"/>
    </location>
</feature>
<feature type="transmembrane region" description="Helical" evidence="18">
    <location>
        <begin position="363"/>
        <end position="386"/>
    </location>
</feature>
<feature type="compositionally biased region" description="Polar residues" evidence="17">
    <location>
        <begin position="602"/>
        <end position="613"/>
    </location>
</feature>
<evidence type="ECO:0000313" key="20">
    <source>
        <dbReference type="EMBL" id="KAL3873524.1"/>
    </source>
</evidence>
<keyword evidence="12" id="KW-0325">Glycoprotein</keyword>
<feature type="transmembrane region" description="Helical" evidence="18">
    <location>
        <begin position="470"/>
        <end position="490"/>
    </location>
</feature>
<keyword evidence="8" id="KW-0297">G-protein coupled receptor</keyword>
<dbReference type="EMBL" id="JBJQND010000006">
    <property type="protein sequence ID" value="KAL3873524.1"/>
    <property type="molecule type" value="Genomic_DNA"/>
</dbReference>
<dbReference type="Proteomes" id="UP001634394">
    <property type="component" value="Unassembled WGS sequence"/>
</dbReference>
<dbReference type="CDD" id="cd12913">
    <property type="entry name" value="PDC1_MCP_like"/>
    <property type="match status" value="1"/>
</dbReference>
<keyword evidence="11" id="KW-0675">Receptor</keyword>
<evidence type="ECO:0000256" key="11">
    <source>
        <dbReference type="ARBA" id="ARBA00023170"/>
    </source>
</evidence>
<evidence type="ECO:0000256" key="18">
    <source>
        <dbReference type="SAM" id="Phobius"/>
    </source>
</evidence>
<gene>
    <name evidence="20" type="ORF">ACJMK2_036630</name>
</gene>
<keyword evidence="10" id="KW-1015">Disulfide bond</keyword>
<reference evidence="20 21" key="1">
    <citation type="submission" date="2024-11" db="EMBL/GenBank/DDBJ databases">
        <title>Chromosome-level genome assembly of the freshwater bivalve Anodonta woodiana.</title>
        <authorList>
            <person name="Chen X."/>
        </authorList>
    </citation>
    <scope>NUCLEOTIDE SEQUENCE [LARGE SCALE GENOMIC DNA]</scope>
    <source>
        <strain evidence="20">MN2024</strain>
        <tissue evidence="20">Gills</tissue>
    </source>
</reference>
<evidence type="ECO:0000256" key="14">
    <source>
        <dbReference type="ARBA" id="ARBA00023257"/>
    </source>
</evidence>
<evidence type="ECO:0000256" key="5">
    <source>
        <dbReference type="ARBA" id="ARBA00022729"/>
    </source>
</evidence>
<comment type="subcellular location">
    <subcellularLocation>
        <location evidence="1">Cell projection</location>
        <location evidence="1">Neuron projection</location>
    </subcellularLocation>
    <subcellularLocation>
        <location evidence="16">Postsynaptic cell membrane</location>
        <topology evidence="16">Multi-pass membrane protein</topology>
    </subcellularLocation>
</comment>
<keyword evidence="15" id="KW-0966">Cell projection</keyword>
<evidence type="ECO:0000256" key="6">
    <source>
        <dbReference type="ARBA" id="ARBA00022989"/>
    </source>
</evidence>
<dbReference type="InterPro" id="IPR054714">
    <property type="entry name" value="GPR158_179_extracellular"/>
</dbReference>
<evidence type="ECO:0000256" key="2">
    <source>
        <dbReference type="ARBA" id="ARBA00007242"/>
    </source>
</evidence>
<dbReference type="Gene3D" id="3.30.450.20">
    <property type="entry name" value="PAS domain"/>
    <property type="match status" value="1"/>
</dbReference>
<evidence type="ECO:0000256" key="3">
    <source>
        <dbReference type="ARBA" id="ARBA00022475"/>
    </source>
</evidence>
<sequence length="613" mass="70221">MEQSQKICFSLSCFNLFQFCSSGNKDTNDHIDRALEYVYHVSKNSCSEGTKEVLYLNVDYNLWNMYTDPAIRTANLMSQYLVHGNGSLDFLTDEFFYMMVRNNVHGDSMIFGSTIALEPGVYSKYPSFCPYAFRENNTVRSHDIAINYNYLDPTTEWYYRTKMKIRENITVTTDTISYRENNSSLPEITVTIPLASLRDGHWTYPYFDCGGGDAWIVTYSTPIFFIENQNETPKFRGLAGIDIEMTNIDINQCDTDPTNNKTDSNQMDLFRGTHKCAATTRCVAKHGLGFRTGAYDCYCEDGYYFPHANVEPKAFNGMEVEDYFRYQKNLDQTLFMCIKCAPGCDTCVDGSPCLYKSSEIIRLLTMMLMIFTIAAICIVSGMTFVYRKHQVIKTASPLFLHLMCFGGILMCFEYFAFCLDVSLVVCNVRIWPHHLGFFVMYGSLIMKTWRISVIFSIGTTKRIHLPDHSLIQRFCVIGVIAFCLLMTWTFSSPPTIETIKTDDTLMFFVCSYGVWEYAFAGGERFILTSSGQDMLYLLNFIQIQVYVTVTIAFIFVPKFWVIYKNVDIGEPSHSASIAMHTITDRSRQTQVHPHPVHPDSELTMTTGTQTNFI</sequence>
<keyword evidence="4 18" id="KW-0812">Transmembrane</keyword>
<evidence type="ECO:0000256" key="16">
    <source>
        <dbReference type="ARBA" id="ARBA00034104"/>
    </source>
</evidence>
<dbReference type="Pfam" id="PF00003">
    <property type="entry name" value="7tm_3"/>
    <property type="match status" value="1"/>
</dbReference>
<feature type="domain" description="G-protein coupled receptors family 3 profile" evidence="19">
    <location>
        <begin position="361"/>
        <end position="513"/>
    </location>
</feature>
<organism evidence="20 21">
    <name type="scientific">Sinanodonta woodiana</name>
    <name type="common">Chinese pond mussel</name>
    <name type="synonym">Anodonta woodiana</name>
    <dbReference type="NCBI Taxonomy" id="1069815"/>
    <lineage>
        <taxon>Eukaryota</taxon>
        <taxon>Metazoa</taxon>
        <taxon>Spiralia</taxon>
        <taxon>Lophotrochozoa</taxon>
        <taxon>Mollusca</taxon>
        <taxon>Bivalvia</taxon>
        <taxon>Autobranchia</taxon>
        <taxon>Heteroconchia</taxon>
        <taxon>Palaeoheterodonta</taxon>
        <taxon>Unionida</taxon>
        <taxon>Unionoidea</taxon>
        <taxon>Unionidae</taxon>
        <taxon>Unioninae</taxon>
        <taxon>Sinanodonta</taxon>
    </lineage>
</organism>
<keyword evidence="14" id="KW-0628">Postsynaptic cell membrane</keyword>
<comment type="similarity">
    <text evidence="2">Belongs to the G-protein coupled receptor 3 family.</text>
</comment>
<dbReference type="AlphaFoldDB" id="A0ABD3WHT8"/>
<keyword evidence="5" id="KW-0732">Signal</keyword>
<protein>
    <recommendedName>
        <fullName evidence="19">G-protein coupled receptors family 3 profile domain-containing protein</fullName>
    </recommendedName>
</protein>
<dbReference type="InterPro" id="IPR043458">
    <property type="entry name" value="GPR158/179"/>
</dbReference>
<dbReference type="GO" id="GO:0004930">
    <property type="term" value="F:G protein-coupled receptor activity"/>
    <property type="evidence" value="ECO:0007669"/>
    <property type="project" value="UniProtKB-KW"/>
</dbReference>
<feature type="region of interest" description="Disordered" evidence="17">
    <location>
        <begin position="588"/>
        <end position="613"/>
    </location>
</feature>
<evidence type="ECO:0000256" key="17">
    <source>
        <dbReference type="SAM" id="MobiDB-lite"/>
    </source>
</evidence>
<keyword evidence="21" id="KW-1185">Reference proteome</keyword>
<feature type="transmembrane region" description="Helical" evidence="18">
    <location>
        <begin position="398"/>
        <end position="417"/>
    </location>
</feature>
<evidence type="ECO:0000256" key="13">
    <source>
        <dbReference type="ARBA" id="ARBA00023224"/>
    </source>
</evidence>
<evidence type="ECO:0000256" key="1">
    <source>
        <dbReference type="ARBA" id="ARBA00004487"/>
    </source>
</evidence>
<evidence type="ECO:0000256" key="4">
    <source>
        <dbReference type="ARBA" id="ARBA00022692"/>
    </source>
</evidence>
<evidence type="ECO:0000313" key="21">
    <source>
        <dbReference type="Proteomes" id="UP001634394"/>
    </source>
</evidence>
<keyword evidence="9 18" id="KW-0472">Membrane</keyword>
<evidence type="ECO:0000256" key="9">
    <source>
        <dbReference type="ARBA" id="ARBA00023136"/>
    </source>
</evidence>
<evidence type="ECO:0000256" key="8">
    <source>
        <dbReference type="ARBA" id="ARBA00023040"/>
    </source>
</evidence>
<evidence type="ECO:0000256" key="12">
    <source>
        <dbReference type="ARBA" id="ARBA00023180"/>
    </source>
</evidence>
<comment type="caution">
    <text evidence="20">The sequence shown here is derived from an EMBL/GenBank/DDBJ whole genome shotgun (WGS) entry which is preliminary data.</text>
</comment>
<dbReference type="PANTHER" id="PTHR32546">
    <property type="entry name" value="G-PROTEIN COUPLED RECEPTOR 158-RELATED"/>
    <property type="match status" value="1"/>
</dbReference>
<keyword evidence="6 18" id="KW-1133">Transmembrane helix</keyword>
<name>A0ABD3WHT8_SINWO</name>
<keyword evidence="3" id="KW-1003">Cell membrane</keyword>
<proteinExistence type="inferred from homology"/>
<evidence type="ECO:0000256" key="10">
    <source>
        <dbReference type="ARBA" id="ARBA00023157"/>
    </source>
</evidence>
<evidence type="ECO:0000256" key="15">
    <source>
        <dbReference type="ARBA" id="ARBA00023273"/>
    </source>
</evidence>
<keyword evidence="13" id="KW-0807">Transducer</keyword>